<evidence type="ECO:0000256" key="1">
    <source>
        <dbReference type="SAM" id="MobiDB-lite"/>
    </source>
</evidence>
<accession>R7WA28</accession>
<feature type="region of interest" description="Disordered" evidence="1">
    <location>
        <begin position="1"/>
        <end position="31"/>
    </location>
</feature>
<dbReference type="PANTHER" id="PTHR32499">
    <property type="entry name" value="FASCICLIN-LIKE ARABINOGALACTAN PROTEIN 16"/>
    <property type="match status" value="1"/>
</dbReference>
<protein>
    <submittedName>
        <fullName evidence="2">Uncharacterized protein</fullName>
    </submittedName>
</protein>
<feature type="compositionally biased region" description="Basic and acidic residues" evidence="1">
    <location>
        <begin position="10"/>
        <end position="23"/>
    </location>
</feature>
<dbReference type="AlphaFoldDB" id="R7WA28"/>
<feature type="compositionally biased region" description="Basic residues" evidence="1">
    <location>
        <begin position="79"/>
        <end position="88"/>
    </location>
</feature>
<feature type="region of interest" description="Disordered" evidence="1">
    <location>
        <begin position="55"/>
        <end position="88"/>
    </location>
</feature>
<dbReference type="EnsemblPlants" id="EMT18986">
    <property type="protein sequence ID" value="EMT18986"/>
    <property type="gene ID" value="F775_43653"/>
</dbReference>
<dbReference type="PANTHER" id="PTHR32499:SF3">
    <property type="entry name" value="FASCICLIN-LIKE ARABINOGALACTAN PROTEIN 16"/>
    <property type="match status" value="1"/>
</dbReference>
<reference evidence="2" key="1">
    <citation type="submission" date="2015-06" db="UniProtKB">
        <authorList>
            <consortium name="EnsemblPlants"/>
        </authorList>
    </citation>
    <scope>IDENTIFICATION</scope>
</reference>
<dbReference type="ExpressionAtlas" id="R7WA28">
    <property type="expression patterns" value="baseline"/>
</dbReference>
<proteinExistence type="predicted"/>
<name>R7WA28_AEGTA</name>
<evidence type="ECO:0000313" key="2">
    <source>
        <dbReference type="EnsemblPlants" id="EMT18986"/>
    </source>
</evidence>
<organism evidence="2">
    <name type="scientific">Aegilops tauschii</name>
    <name type="common">Tausch's goatgrass</name>
    <name type="synonym">Aegilops squarrosa</name>
    <dbReference type="NCBI Taxonomy" id="37682"/>
    <lineage>
        <taxon>Eukaryota</taxon>
        <taxon>Viridiplantae</taxon>
        <taxon>Streptophyta</taxon>
        <taxon>Embryophyta</taxon>
        <taxon>Tracheophyta</taxon>
        <taxon>Spermatophyta</taxon>
        <taxon>Magnoliopsida</taxon>
        <taxon>Liliopsida</taxon>
        <taxon>Poales</taxon>
        <taxon>Poaceae</taxon>
        <taxon>BOP clade</taxon>
        <taxon>Pooideae</taxon>
        <taxon>Triticodae</taxon>
        <taxon>Triticeae</taxon>
        <taxon>Triticinae</taxon>
        <taxon>Aegilops</taxon>
    </lineage>
</organism>
<sequence>MAEHPQCIITRKERNIGRKKQEEGATGEGSAYLFDPDIYTDGRISVQGIDAVLLPEDDKKPATPVSAPDRKAPAVTGSRKSKLRRATN</sequence>
<dbReference type="InterPro" id="IPR044654">
    <property type="entry name" value="FLA15/16/17/18"/>
</dbReference>